<dbReference type="GO" id="GO:0005886">
    <property type="term" value="C:plasma membrane"/>
    <property type="evidence" value="ECO:0007669"/>
    <property type="project" value="UniProtKB-SubCell"/>
</dbReference>
<evidence type="ECO:0000259" key="7">
    <source>
        <dbReference type="Pfam" id="PF00482"/>
    </source>
</evidence>
<protein>
    <recommendedName>
        <fullName evidence="7">Type II secretion system protein GspF domain-containing protein</fullName>
    </recommendedName>
</protein>
<gene>
    <name evidence="8" type="ORF">EHW97_07640</name>
</gene>
<feature type="domain" description="Type II secretion system protein GspF" evidence="7">
    <location>
        <begin position="99"/>
        <end position="215"/>
    </location>
</feature>
<evidence type="ECO:0000256" key="5">
    <source>
        <dbReference type="ARBA" id="ARBA00023136"/>
    </source>
</evidence>
<evidence type="ECO:0000313" key="8">
    <source>
        <dbReference type="EMBL" id="RQN08178.1"/>
    </source>
</evidence>
<keyword evidence="5 6" id="KW-0472">Membrane</keyword>
<evidence type="ECO:0000256" key="2">
    <source>
        <dbReference type="ARBA" id="ARBA00022475"/>
    </source>
</evidence>
<evidence type="ECO:0000256" key="4">
    <source>
        <dbReference type="ARBA" id="ARBA00022989"/>
    </source>
</evidence>
<dbReference type="EMBL" id="RQJX01000008">
    <property type="protein sequence ID" value="RQN08178.1"/>
    <property type="molecule type" value="Genomic_DNA"/>
</dbReference>
<proteinExistence type="predicted"/>
<evidence type="ECO:0000313" key="9">
    <source>
        <dbReference type="Proteomes" id="UP000275225"/>
    </source>
</evidence>
<dbReference type="Pfam" id="PF00482">
    <property type="entry name" value="T2SSF"/>
    <property type="match status" value="1"/>
</dbReference>
<dbReference type="OrthoDB" id="3267562at2"/>
<dbReference type="AlphaFoldDB" id="A0A3N6X3E5"/>
<name>A0A3N6X3E5_9ACTN</name>
<evidence type="ECO:0000256" key="6">
    <source>
        <dbReference type="SAM" id="Phobius"/>
    </source>
</evidence>
<comment type="subcellular location">
    <subcellularLocation>
        <location evidence="1">Cell membrane</location>
        <topology evidence="1">Multi-pass membrane protein</topology>
    </subcellularLocation>
</comment>
<keyword evidence="4 6" id="KW-1133">Transmembrane helix</keyword>
<keyword evidence="2" id="KW-1003">Cell membrane</keyword>
<evidence type="ECO:0000256" key="1">
    <source>
        <dbReference type="ARBA" id="ARBA00004651"/>
    </source>
</evidence>
<dbReference type="InterPro" id="IPR018076">
    <property type="entry name" value="T2SS_GspF_dom"/>
</dbReference>
<keyword evidence="3 6" id="KW-0812">Transmembrane</keyword>
<feature type="transmembrane region" description="Helical" evidence="6">
    <location>
        <begin position="203"/>
        <end position="227"/>
    </location>
</feature>
<dbReference type="Proteomes" id="UP000275225">
    <property type="component" value="Unassembled WGS sequence"/>
</dbReference>
<keyword evidence="9" id="KW-1185">Reference proteome</keyword>
<organism evidence="8 9">
    <name type="scientific">Aeromicrobium camelliae</name>
    <dbReference type="NCBI Taxonomy" id="1538144"/>
    <lineage>
        <taxon>Bacteria</taxon>
        <taxon>Bacillati</taxon>
        <taxon>Actinomycetota</taxon>
        <taxon>Actinomycetes</taxon>
        <taxon>Propionibacteriales</taxon>
        <taxon>Nocardioidaceae</taxon>
        <taxon>Aeromicrobium</taxon>
    </lineage>
</organism>
<dbReference type="PANTHER" id="PTHR35007">
    <property type="entry name" value="INTEGRAL MEMBRANE PROTEIN-RELATED"/>
    <property type="match status" value="1"/>
</dbReference>
<evidence type="ECO:0000256" key="3">
    <source>
        <dbReference type="ARBA" id="ARBA00022692"/>
    </source>
</evidence>
<reference evidence="8 9" key="1">
    <citation type="submission" date="2018-11" db="EMBL/GenBank/DDBJ databases">
        <authorList>
            <person name="Li F."/>
        </authorList>
    </citation>
    <scope>NUCLEOTIDE SEQUENCE [LARGE SCALE GENOMIC DNA]</scope>
    <source>
        <strain evidence="8 9">YS17T</strain>
    </source>
</reference>
<accession>A0A3N6X3E5</accession>
<sequence>MTVVALVCAAAAAYTAVPGGAAGRWRALRSPKRRARKLPLPMIAGVLAPFLGFALAGVWGGILGGVVAPVVARAVDRLEPASRRRERRLAAEQLPLAVDLTAAAVAGGVPVQRAIALVAEAMPPPLGPQLESVARSLLVSADAVDAGGGSPLAPLVRALQRAATSGVPIVAVLDDTARELHRDRQASRRDAARRVGVRTAAPLGVCFLPAFFLVGIVPALVGAFTSISW</sequence>
<comment type="caution">
    <text evidence="8">The sequence shown here is derived from an EMBL/GenBank/DDBJ whole genome shotgun (WGS) entry which is preliminary data.</text>
</comment>
<feature type="transmembrane region" description="Helical" evidence="6">
    <location>
        <begin position="46"/>
        <end position="75"/>
    </location>
</feature>
<dbReference type="PANTHER" id="PTHR35007:SF3">
    <property type="entry name" value="POSSIBLE CONSERVED ALANINE RICH MEMBRANE PROTEIN"/>
    <property type="match status" value="1"/>
</dbReference>